<proteinExistence type="predicted"/>
<keyword evidence="2" id="KW-1185">Reference proteome</keyword>
<gene>
    <name evidence="1" type="ORF">CC80DRAFT_294338</name>
</gene>
<reference evidence="1" key="1">
    <citation type="journal article" date="2020" name="Stud. Mycol.">
        <title>101 Dothideomycetes genomes: a test case for predicting lifestyles and emergence of pathogens.</title>
        <authorList>
            <person name="Haridas S."/>
            <person name="Albert R."/>
            <person name="Binder M."/>
            <person name="Bloem J."/>
            <person name="Labutti K."/>
            <person name="Salamov A."/>
            <person name="Andreopoulos B."/>
            <person name="Baker S."/>
            <person name="Barry K."/>
            <person name="Bills G."/>
            <person name="Bluhm B."/>
            <person name="Cannon C."/>
            <person name="Castanera R."/>
            <person name="Culley D."/>
            <person name="Daum C."/>
            <person name="Ezra D."/>
            <person name="Gonzalez J."/>
            <person name="Henrissat B."/>
            <person name="Kuo A."/>
            <person name="Liang C."/>
            <person name="Lipzen A."/>
            <person name="Lutzoni F."/>
            <person name="Magnuson J."/>
            <person name="Mondo S."/>
            <person name="Nolan M."/>
            <person name="Ohm R."/>
            <person name="Pangilinan J."/>
            <person name="Park H.-J."/>
            <person name="Ramirez L."/>
            <person name="Alfaro M."/>
            <person name="Sun H."/>
            <person name="Tritt A."/>
            <person name="Yoshinaga Y."/>
            <person name="Zwiers L.-H."/>
            <person name="Turgeon B."/>
            <person name="Goodwin S."/>
            <person name="Spatafora J."/>
            <person name="Crous P."/>
            <person name="Grigoriev I."/>
        </authorList>
    </citation>
    <scope>NUCLEOTIDE SEQUENCE</scope>
    <source>
        <strain evidence="1">CBS 675.92</strain>
    </source>
</reference>
<dbReference type="Proteomes" id="UP000800035">
    <property type="component" value="Unassembled WGS sequence"/>
</dbReference>
<sequence>MQVRNARSWAMPMWFETAVWFHKQALGSEAREKWPWCRAIVFVVLLRCLRSHRFGLAGIFDPSIKVRFITLRGLDAEKCFILCHDGPGRSCRHENVQHSAERLPFRKGTSSGKQGSLLSS</sequence>
<protein>
    <submittedName>
        <fullName evidence="1">Uncharacterized protein</fullName>
    </submittedName>
</protein>
<name>A0A6A5UC36_9PLEO</name>
<accession>A0A6A5UC36</accession>
<dbReference type="EMBL" id="ML976983">
    <property type="protein sequence ID" value="KAF1960456.1"/>
    <property type="molecule type" value="Genomic_DNA"/>
</dbReference>
<evidence type="ECO:0000313" key="1">
    <source>
        <dbReference type="EMBL" id="KAF1960456.1"/>
    </source>
</evidence>
<evidence type="ECO:0000313" key="2">
    <source>
        <dbReference type="Proteomes" id="UP000800035"/>
    </source>
</evidence>
<dbReference type="AlphaFoldDB" id="A0A6A5UC36"/>
<organism evidence="1 2">
    <name type="scientific">Byssothecium circinans</name>
    <dbReference type="NCBI Taxonomy" id="147558"/>
    <lineage>
        <taxon>Eukaryota</taxon>
        <taxon>Fungi</taxon>
        <taxon>Dikarya</taxon>
        <taxon>Ascomycota</taxon>
        <taxon>Pezizomycotina</taxon>
        <taxon>Dothideomycetes</taxon>
        <taxon>Pleosporomycetidae</taxon>
        <taxon>Pleosporales</taxon>
        <taxon>Massarineae</taxon>
        <taxon>Massarinaceae</taxon>
        <taxon>Byssothecium</taxon>
    </lineage>
</organism>